<dbReference type="eggNOG" id="KOG4181">
    <property type="taxonomic scope" value="Eukaryota"/>
</dbReference>
<dbReference type="EMBL" id="GL433835">
    <property type="protein sequence ID" value="EFN59649.1"/>
    <property type="molecule type" value="Genomic_DNA"/>
</dbReference>
<proteinExistence type="predicted"/>
<name>E1Z2F2_CHLVA</name>
<protein>
    <recommendedName>
        <fullName evidence="4">GB1/RHD3-type G domain-containing protein</fullName>
    </recommendedName>
</protein>
<evidence type="ECO:0000313" key="2">
    <source>
        <dbReference type="EMBL" id="EFN59649.1"/>
    </source>
</evidence>
<feature type="compositionally biased region" description="Low complexity" evidence="1">
    <location>
        <begin position="230"/>
        <end position="253"/>
    </location>
</feature>
<feature type="compositionally biased region" description="Low complexity" evidence="1">
    <location>
        <begin position="306"/>
        <end position="315"/>
    </location>
</feature>
<dbReference type="InterPro" id="IPR039177">
    <property type="entry name" value="SMG9"/>
</dbReference>
<organism evidence="3">
    <name type="scientific">Chlorella variabilis</name>
    <name type="common">Green alga</name>
    <dbReference type="NCBI Taxonomy" id="554065"/>
    <lineage>
        <taxon>Eukaryota</taxon>
        <taxon>Viridiplantae</taxon>
        <taxon>Chlorophyta</taxon>
        <taxon>core chlorophytes</taxon>
        <taxon>Trebouxiophyceae</taxon>
        <taxon>Chlorellales</taxon>
        <taxon>Chlorellaceae</taxon>
        <taxon>Chlorella clade</taxon>
        <taxon>Chlorella</taxon>
    </lineage>
</organism>
<dbReference type="KEGG" id="cvr:CHLNCDRAFT_133130"/>
<reference evidence="2 3" key="1">
    <citation type="journal article" date="2010" name="Plant Cell">
        <title>The Chlorella variabilis NC64A genome reveals adaptation to photosymbiosis, coevolution with viruses, and cryptic sex.</title>
        <authorList>
            <person name="Blanc G."/>
            <person name="Duncan G."/>
            <person name="Agarkova I."/>
            <person name="Borodovsky M."/>
            <person name="Gurnon J."/>
            <person name="Kuo A."/>
            <person name="Lindquist E."/>
            <person name="Lucas S."/>
            <person name="Pangilinan J."/>
            <person name="Polle J."/>
            <person name="Salamov A."/>
            <person name="Terry A."/>
            <person name="Yamada T."/>
            <person name="Dunigan D.D."/>
            <person name="Grigoriev I.V."/>
            <person name="Claverie J.M."/>
            <person name="Van Etten J.L."/>
        </authorList>
    </citation>
    <scope>NUCLEOTIDE SEQUENCE [LARGE SCALE GENOMIC DNA]</scope>
    <source>
        <strain evidence="2 3">NC64A</strain>
    </source>
</reference>
<sequence>MSSQPLPRAVLRKAAPAAGVVGSSSGAQAGEEGGFAGREGIQDGEPYCLLDSTTWQMCPQAVAGPLTAASHDFCVTGVLGAQGLCKSAFLNRLLGTAGRQAQQQRWQHCTRGITLRVSADRQVALDTQPLFSASVLADMVARWEQQPPAALAAPAVAAAGEGKAAAVPYEGVQALAQLQLAVLLLSTCHRVLVFCEGVGDGARCTWDFMLTAEMLARGIPDPSLPPRDPQQPATVAAGAAAAAGAQPARQAPPQEHLAEVVLVHVVAAGSGEPSAAQLQLLDRQLDAFFASSRLRRPGPLRMLEQSGASNGSGHSTSGGSGPGEGMSYWVLPALPGGSSGSAADPAAWATLVAQLLGRPCPPLARRCSGQQWLRGVAGDCWRAVRKSTDIATFYSRLARTQLKGAAGWGLARP</sequence>
<dbReference type="PANTHER" id="PTHR14270">
    <property type="entry name" value="NONSENSE-MEDIATED MRNA DECAY FACTOR SMG9"/>
    <property type="match status" value="1"/>
</dbReference>
<gene>
    <name evidence="2" type="ORF">CHLNCDRAFT_133130</name>
</gene>
<feature type="region of interest" description="Disordered" evidence="1">
    <location>
        <begin position="219"/>
        <end position="253"/>
    </location>
</feature>
<dbReference type="RefSeq" id="XP_005851751.1">
    <property type="nucleotide sequence ID" value="XM_005851689.1"/>
</dbReference>
<evidence type="ECO:0000313" key="3">
    <source>
        <dbReference type="Proteomes" id="UP000008141"/>
    </source>
</evidence>
<dbReference type="GO" id="GO:0000184">
    <property type="term" value="P:nuclear-transcribed mRNA catabolic process, nonsense-mediated decay"/>
    <property type="evidence" value="ECO:0007669"/>
    <property type="project" value="InterPro"/>
</dbReference>
<dbReference type="AlphaFoldDB" id="E1Z2F2"/>
<dbReference type="GeneID" id="17359005"/>
<dbReference type="InParanoid" id="E1Z2F2"/>
<dbReference type="PANTHER" id="PTHR14270:SF0">
    <property type="entry name" value="NONSENSE-MEDIATED MRNA DECAY FACTOR SMG9"/>
    <property type="match status" value="1"/>
</dbReference>
<feature type="region of interest" description="Disordered" evidence="1">
    <location>
        <begin position="302"/>
        <end position="324"/>
    </location>
</feature>
<evidence type="ECO:0008006" key="4">
    <source>
        <dbReference type="Google" id="ProtNLM"/>
    </source>
</evidence>
<dbReference type="OrthoDB" id="546740at2759"/>
<dbReference type="STRING" id="554065.E1Z2F2"/>
<accession>E1Z2F2</accession>
<keyword evidence="3" id="KW-1185">Reference proteome</keyword>
<dbReference type="Proteomes" id="UP000008141">
    <property type="component" value="Unassembled WGS sequence"/>
</dbReference>
<evidence type="ECO:0000256" key="1">
    <source>
        <dbReference type="SAM" id="MobiDB-lite"/>
    </source>
</evidence>